<organism evidence="3 4">
    <name type="scientific">Theobroma cacao</name>
    <name type="common">Cacao</name>
    <name type="synonym">Cocoa</name>
    <dbReference type="NCBI Taxonomy" id="3641"/>
    <lineage>
        <taxon>Eukaryota</taxon>
        <taxon>Viridiplantae</taxon>
        <taxon>Streptophyta</taxon>
        <taxon>Embryophyta</taxon>
        <taxon>Tracheophyta</taxon>
        <taxon>Spermatophyta</taxon>
        <taxon>Magnoliopsida</taxon>
        <taxon>eudicotyledons</taxon>
        <taxon>Gunneridae</taxon>
        <taxon>Pentapetalae</taxon>
        <taxon>rosids</taxon>
        <taxon>malvids</taxon>
        <taxon>Malvales</taxon>
        <taxon>Malvaceae</taxon>
        <taxon>Byttnerioideae</taxon>
        <taxon>Theobroma</taxon>
    </lineage>
</organism>
<dbReference type="AlphaFoldDB" id="A0A061GL73"/>
<proteinExistence type="predicted"/>
<dbReference type="InterPro" id="IPR002110">
    <property type="entry name" value="Ankyrin_rpt"/>
</dbReference>
<dbReference type="Proteomes" id="UP000026915">
    <property type="component" value="Chromosome 9"/>
</dbReference>
<keyword evidence="4" id="KW-1185">Reference proteome</keyword>
<dbReference type="Gramene" id="EOY30271">
    <property type="protein sequence ID" value="EOY30271"/>
    <property type="gene ID" value="TCM_037539"/>
</dbReference>
<feature type="domain" description="PGG" evidence="2">
    <location>
        <begin position="391"/>
        <end position="505"/>
    </location>
</feature>
<dbReference type="eggNOG" id="KOG0504">
    <property type="taxonomic scope" value="Eukaryota"/>
</dbReference>
<feature type="transmembrane region" description="Helical" evidence="1">
    <location>
        <begin position="512"/>
        <end position="531"/>
    </location>
</feature>
<dbReference type="Pfam" id="PF12796">
    <property type="entry name" value="Ank_2"/>
    <property type="match status" value="1"/>
</dbReference>
<dbReference type="PANTHER" id="PTHR24177:SF435">
    <property type="entry name" value="ANKYRIN REPEAT-CONTAINING PROTEIN NPR4-LIKE"/>
    <property type="match status" value="1"/>
</dbReference>
<keyword evidence="1" id="KW-1133">Transmembrane helix</keyword>
<accession>A0A061GL73</accession>
<dbReference type="GO" id="GO:0016020">
    <property type="term" value="C:membrane"/>
    <property type="evidence" value="ECO:0000318"/>
    <property type="project" value="GO_Central"/>
</dbReference>
<dbReference type="InParanoid" id="A0A061GL73"/>
<keyword evidence="1" id="KW-0812">Transmembrane</keyword>
<keyword evidence="1" id="KW-0472">Membrane</keyword>
<name>A0A061GL73_THECC</name>
<dbReference type="Gene3D" id="1.25.40.20">
    <property type="entry name" value="Ankyrin repeat-containing domain"/>
    <property type="match status" value="1"/>
</dbReference>
<dbReference type="STRING" id="3641.A0A061GL73"/>
<dbReference type="Pfam" id="PF13962">
    <property type="entry name" value="PGG"/>
    <property type="match status" value="1"/>
</dbReference>
<dbReference type="PANTHER" id="PTHR24177">
    <property type="entry name" value="CASKIN"/>
    <property type="match status" value="1"/>
</dbReference>
<dbReference type="InterPro" id="IPR026961">
    <property type="entry name" value="PGG_dom"/>
</dbReference>
<sequence>MASSSSQAPISKPGHRLVALRWKLMETPKIDVVLSGQPRPRSWASKFQYALHVAVGTGKANDFVTKLVKGMSPEDLEIANQSKVTALTIAAAIGNTDAAKLLVSINPNLPHIQDGDEGFPVHRAAQSGHKETLVYLLKVTRDDVQPSPFENNSGVWLLRQIIFVGFYVRSSAFRSSSELTLCQRFLYSLCGAVRQKLHRALWDLIDSLVPQVKHIRQMKFMHGEALRLVKLLCTEAERLDPQKAANIFADPLFQAVSHGIPEIIENILVSFPIAVQFRDNDGRNIIERAVLYRRHNVFNLIYRMNRQTKHALAEDLDRFQTNILHLAGILAPQDQLNLVSSAALQMQRELQWFKEVEKLVPSIYRDARNYEGKTPRMVFTDKHKELVKEGEKWMKDTANSCSVVAALIATVVFAAAITVPGGTNGDSGFPVFSSEKAFVIFAVSDALSLFSSTAAILMFLSILTARYAGDNFLQALPKRLIMGLLTLLISITTMMIAFSATLYLVFGNDETWILTSVAASACLLVILFVYLQFSLLVDMFSSIYGHGIFGQRSEEPLC</sequence>
<feature type="transmembrane region" description="Helical" evidence="1">
    <location>
        <begin position="398"/>
        <end position="417"/>
    </location>
</feature>
<dbReference type="InterPro" id="IPR036770">
    <property type="entry name" value="Ankyrin_rpt-contain_sf"/>
</dbReference>
<evidence type="ECO:0000313" key="3">
    <source>
        <dbReference type="EMBL" id="EOY30271.1"/>
    </source>
</evidence>
<evidence type="ECO:0000313" key="4">
    <source>
        <dbReference type="Proteomes" id="UP000026915"/>
    </source>
</evidence>
<gene>
    <name evidence="3" type="ORF">TCM_037539</name>
</gene>
<dbReference type="OMA" id="NARINDR"/>
<protein>
    <submittedName>
        <fullName evidence="3">Ankyrin repeat-containing-like protein</fullName>
    </submittedName>
</protein>
<evidence type="ECO:0000256" key="1">
    <source>
        <dbReference type="SAM" id="Phobius"/>
    </source>
</evidence>
<dbReference type="SUPFAM" id="SSF48403">
    <property type="entry name" value="Ankyrin repeat"/>
    <property type="match status" value="1"/>
</dbReference>
<evidence type="ECO:0000259" key="2">
    <source>
        <dbReference type="Pfam" id="PF13962"/>
    </source>
</evidence>
<dbReference type="HOGENOM" id="CLU_016885_3_0_1"/>
<dbReference type="EMBL" id="CM001887">
    <property type="protein sequence ID" value="EOY30271.1"/>
    <property type="molecule type" value="Genomic_DNA"/>
</dbReference>
<feature type="transmembrane region" description="Helical" evidence="1">
    <location>
        <begin position="437"/>
        <end position="463"/>
    </location>
</feature>
<feature type="transmembrane region" description="Helical" evidence="1">
    <location>
        <begin position="484"/>
        <end position="506"/>
    </location>
</feature>
<reference evidence="3 4" key="1">
    <citation type="journal article" date="2013" name="Genome Biol.">
        <title>The genome sequence of the most widely cultivated cacao type and its use to identify candidate genes regulating pod color.</title>
        <authorList>
            <person name="Motamayor J.C."/>
            <person name="Mockaitis K."/>
            <person name="Schmutz J."/>
            <person name="Haiminen N."/>
            <person name="Iii D.L."/>
            <person name="Cornejo O."/>
            <person name="Findley S.D."/>
            <person name="Zheng P."/>
            <person name="Utro F."/>
            <person name="Royaert S."/>
            <person name="Saski C."/>
            <person name="Jenkins J."/>
            <person name="Podicheti R."/>
            <person name="Zhao M."/>
            <person name="Scheffler B.E."/>
            <person name="Stack J.C."/>
            <person name="Feltus F.A."/>
            <person name="Mustiga G.M."/>
            <person name="Amores F."/>
            <person name="Phillips W."/>
            <person name="Marelli J.P."/>
            <person name="May G.D."/>
            <person name="Shapiro H."/>
            <person name="Ma J."/>
            <person name="Bustamante C.D."/>
            <person name="Schnell R.J."/>
            <person name="Main D."/>
            <person name="Gilbert D."/>
            <person name="Parida L."/>
            <person name="Kuhn D.N."/>
        </authorList>
    </citation>
    <scope>NUCLEOTIDE SEQUENCE [LARGE SCALE GENOMIC DNA]</scope>
    <source>
        <strain evidence="4">cv. Matina 1-6</strain>
    </source>
</reference>